<keyword evidence="3" id="KW-1185">Reference proteome</keyword>
<dbReference type="AlphaFoldDB" id="A0A6G7YNN2"/>
<name>A0A6G7YNN2_9SPHN</name>
<dbReference type="PANTHER" id="PTHR42686">
    <property type="entry name" value="GH17980P-RELATED"/>
    <property type="match status" value="1"/>
</dbReference>
<dbReference type="Gene3D" id="3.20.20.100">
    <property type="entry name" value="NADP-dependent oxidoreductase domain"/>
    <property type="match status" value="1"/>
</dbReference>
<protein>
    <submittedName>
        <fullName evidence="2">Aldo/keto reductase</fullName>
    </submittedName>
</protein>
<dbReference type="GO" id="GO:0005829">
    <property type="term" value="C:cytosol"/>
    <property type="evidence" value="ECO:0007669"/>
    <property type="project" value="TreeGrafter"/>
</dbReference>
<dbReference type="InterPro" id="IPR023210">
    <property type="entry name" value="NADP_OxRdtase_dom"/>
</dbReference>
<dbReference type="Proteomes" id="UP000503222">
    <property type="component" value="Chromosome"/>
</dbReference>
<evidence type="ECO:0000313" key="3">
    <source>
        <dbReference type="Proteomes" id="UP000503222"/>
    </source>
</evidence>
<dbReference type="Pfam" id="PF00248">
    <property type="entry name" value="Aldo_ket_red"/>
    <property type="match status" value="1"/>
</dbReference>
<proteinExistence type="predicted"/>
<dbReference type="PANTHER" id="PTHR42686:SF1">
    <property type="entry name" value="GH17980P-RELATED"/>
    <property type="match status" value="1"/>
</dbReference>
<evidence type="ECO:0000259" key="1">
    <source>
        <dbReference type="Pfam" id="PF00248"/>
    </source>
</evidence>
<dbReference type="InterPro" id="IPR020471">
    <property type="entry name" value="AKR"/>
</dbReference>
<accession>A0A6G7YNN2</accession>
<reference evidence="2 3" key="1">
    <citation type="submission" date="2020-03" db="EMBL/GenBank/DDBJ databases">
        <title>Sphingomonas sp. nov., isolated from fish.</title>
        <authorList>
            <person name="Hyun D.-W."/>
            <person name="Bae J.-W."/>
        </authorList>
    </citation>
    <scope>NUCLEOTIDE SEQUENCE [LARGE SCALE GENOMIC DNA]</scope>
    <source>
        <strain evidence="2 3">HDW15B</strain>
    </source>
</reference>
<dbReference type="EMBL" id="CP049869">
    <property type="protein sequence ID" value="QIK78353.1"/>
    <property type="molecule type" value="Genomic_DNA"/>
</dbReference>
<sequence>MTLRLPPYGVGTAELGNLYTPISDAEAQATIEAAWECGYRYFDTAPYYGFGLSEQRLGTALSVIDPGQAAIVSTKVGRILDPVASPARERHGFVDAAPFEPRFDYSGEAILQSHEESLGRLQRDRINILLVHDIGELTHGAASDQHLRTFLESGYPALAKLRDTGVVDMIGLGVNETEVCDFLLDRIDLDVILLAGRLTLLDQRALTSVLPKCEQQGVQFIAAAPFNSGILARSAAEAASAHYDYKRPSAQLVDKATAIERVCARFGVVLPAAAMQFPNRHSAVSCVLAGMATPSEVKENHQRSTADLPDELWGALRAEGLIDLPLARRDA</sequence>
<dbReference type="KEGG" id="spii:G7077_04975"/>
<dbReference type="InterPro" id="IPR036812">
    <property type="entry name" value="NAD(P)_OxRdtase_dom_sf"/>
</dbReference>
<gene>
    <name evidence="2" type="ORF">G7077_04975</name>
</gene>
<evidence type="ECO:0000313" key="2">
    <source>
        <dbReference type="EMBL" id="QIK78353.1"/>
    </source>
</evidence>
<dbReference type="SUPFAM" id="SSF51430">
    <property type="entry name" value="NAD(P)-linked oxidoreductase"/>
    <property type="match status" value="1"/>
</dbReference>
<organism evidence="2 3">
    <name type="scientific">Sphingomonas piscis</name>
    <dbReference type="NCBI Taxonomy" id="2714943"/>
    <lineage>
        <taxon>Bacteria</taxon>
        <taxon>Pseudomonadati</taxon>
        <taxon>Pseudomonadota</taxon>
        <taxon>Alphaproteobacteria</taxon>
        <taxon>Sphingomonadales</taxon>
        <taxon>Sphingomonadaceae</taxon>
        <taxon>Sphingomonas</taxon>
    </lineage>
</organism>
<dbReference type="RefSeq" id="WP_166410747.1">
    <property type="nucleotide sequence ID" value="NZ_CP049869.1"/>
</dbReference>
<feature type="domain" description="NADP-dependent oxidoreductase" evidence="1">
    <location>
        <begin position="9"/>
        <end position="317"/>
    </location>
</feature>
<dbReference type="GO" id="GO:0016491">
    <property type="term" value="F:oxidoreductase activity"/>
    <property type="evidence" value="ECO:0007669"/>
    <property type="project" value="InterPro"/>
</dbReference>